<reference evidence="1" key="1">
    <citation type="journal article" date="2015" name="Nature">
        <title>Complex archaea that bridge the gap between prokaryotes and eukaryotes.</title>
        <authorList>
            <person name="Spang A."/>
            <person name="Saw J.H."/>
            <person name="Jorgensen S.L."/>
            <person name="Zaremba-Niedzwiedzka K."/>
            <person name="Martijn J."/>
            <person name="Lind A.E."/>
            <person name="van Eijk R."/>
            <person name="Schleper C."/>
            <person name="Guy L."/>
            <person name="Ettema T.J."/>
        </authorList>
    </citation>
    <scope>NUCLEOTIDE SEQUENCE</scope>
</reference>
<proteinExistence type="predicted"/>
<evidence type="ECO:0000313" key="1">
    <source>
        <dbReference type="EMBL" id="KKM20406.1"/>
    </source>
</evidence>
<dbReference type="EMBL" id="LAZR01013773">
    <property type="protein sequence ID" value="KKM20406.1"/>
    <property type="molecule type" value="Genomic_DNA"/>
</dbReference>
<comment type="caution">
    <text evidence="1">The sequence shown here is derived from an EMBL/GenBank/DDBJ whole genome shotgun (WGS) entry which is preliminary data.</text>
</comment>
<organism evidence="1">
    <name type="scientific">marine sediment metagenome</name>
    <dbReference type="NCBI Taxonomy" id="412755"/>
    <lineage>
        <taxon>unclassified sequences</taxon>
        <taxon>metagenomes</taxon>
        <taxon>ecological metagenomes</taxon>
    </lineage>
</organism>
<protein>
    <submittedName>
        <fullName evidence="1">Uncharacterized protein</fullName>
    </submittedName>
</protein>
<gene>
    <name evidence="1" type="ORF">LCGC14_1645810</name>
</gene>
<sequence length="195" mass="21332">MTGRNEKGNIMVTGHVLVRDPETEEVFVNKRNAIHFENMSVAIAKSLANKSDGPIYTMNFGNGGATVNGLGIITFLPPNVSGAAANLYNPTYFEIVDENRLVPPGNNMTVTHTRNALFSDIVITTVLGFGEPAGQSSFDDAPDMEQEFVFDEIGLKTFDADPNAGLLLTHVIFHPVQKSLNRSIEVIYTLRIQMC</sequence>
<name>A0A0F9HY94_9ZZZZ</name>
<dbReference type="AlphaFoldDB" id="A0A0F9HY94"/>
<accession>A0A0F9HY94</accession>